<dbReference type="PROSITE" id="PS00409">
    <property type="entry name" value="PROKAR_NTER_METHYL"/>
    <property type="match status" value="1"/>
</dbReference>
<evidence type="ECO:0000313" key="3">
    <source>
        <dbReference type="EMBL" id="AWM39411.1"/>
    </source>
</evidence>
<dbReference type="KEGG" id="gog:C1280_22095"/>
<gene>
    <name evidence="3" type="ORF">C1280_22095</name>
</gene>
<dbReference type="Gene3D" id="3.30.700.10">
    <property type="entry name" value="Glycoprotein, Type 4 Pilin"/>
    <property type="match status" value="1"/>
</dbReference>
<feature type="region of interest" description="Disordered" evidence="1">
    <location>
        <begin position="204"/>
        <end position="224"/>
    </location>
</feature>
<evidence type="ECO:0000256" key="1">
    <source>
        <dbReference type="SAM" id="MobiDB-lite"/>
    </source>
</evidence>
<evidence type="ECO:0000259" key="2">
    <source>
        <dbReference type="Pfam" id="PF07596"/>
    </source>
</evidence>
<dbReference type="PANTHER" id="PTHR30093:SF2">
    <property type="entry name" value="TYPE II SECRETION SYSTEM PROTEIN H"/>
    <property type="match status" value="1"/>
</dbReference>
<dbReference type="OrthoDB" id="263537at2"/>
<dbReference type="SUPFAM" id="SSF54523">
    <property type="entry name" value="Pili subunits"/>
    <property type="match status" value="1"/>
</dbReference>
<dbReference type="EMBL" id="CP025958">
    <property type="protein sequence ID" value="AWM39411.1"/>
    <property type="molecule type" value="Genomic_DNA"/>
</dbReference>
<accession>A0A2Z3H3H8</accession>
<dbReference type="InterPro" id="IPR012902">
    <property type="entry name" value="N_methyl_site"/>
</dbReference>
<dbReference type="PANTHER" id="PTHR30093">
    <property type="entry name" value="GENERAL SECRETION PATHWAY PROTEIN G"/>
    <property type="match status" value="1"/>
</dbReference>
<dbReference type="Pfam" id="PF07963">
    <property type="entry name" value="N_methyl"/>
    <property type="match status" value="1"/>
</dbReference>
<evidence type="ECO:0000313" key="4">
    <source>
        <dbReference type="Proteomes" id="UP000245802"/>
    </source>
</evidence>
<organism evidence="3 4">
    <name type="scientific">Gemmata obscuriglobus</name>
    <dbReference type="NCBI Taxonomy" id="114"/>
    <lineage>
        <taxon>Bacteria</taxon>
        <taxon>Pseudomonadati</taxon>
        <taxon>Planctomycetota</taxon>
        <taxon>Planctomycetia</taxon>
        <taxon>Gemmatales</taxon>
        <taxon>Gemmataceae</taxon>
        <taxon>Gemmata</taxon>
    </lineage>
</organism>
<proteinExistence type="predicted"/>
<dbReference type="AlphaFoldDB" id="A0A2Z3H3H8"/>
<keyword evidence="4" id="KW-1185">Reference proteome</keyword>
<sequence length="304" mass="32431">MRRGFTLIEIVVVIAILAVLIALLLPAVQKVRAAAIRTRSANNIRQINLALHNYAGDRRVLPTIDGNPRPVYIESLGVWGRQSDPLVFMALLPHIESSGYRQDQAYPSVPMYRSPADPSAALYPPDGPAALFHHTSYAANAQVFVGRTSLDRVAPDGLSQTMFFAEHYLACAKSSFTYSSADPDRHLIRRATFADGGPVLAGVNPGDVYPVTSGTPAVTRPSRDGVTFQVRPRLWASEKPLSASPPPPPGAGDCDPSLPQTPHEGGMLVGLGDGSVRTVGRSASVETFWAAVTPAGGEVIGSDW</sequence>
<name>A0A2Z3H3H8_9BACT</name>
<reference evidence="3 4" key="1">
    <citation type="submission" date="2018-01" db="EMBL/GenBank/DDBJ databases">
        <title>G. obscuriglobus.</title>
        <authorList>
            <person name="Franke J."/>
            <person name="Blomberg W."/>
            <person name="Selmecki A."/>
        </authorList>
    </citation>
    <scope>NUCLEOTIDE SEQUENCE [LARGE SCALE GENOMIC DNA]</scope>
    <source>
        <strain evidence="3 4">DSM 5831</strain>
    </source>
</reference>
<dbReference type="InterPro" id="IPR045584">
    <property type="entry name" value="Pilin-like"/>
</dbReference>
<protein>
    <submittedName>
        <fullName evidence="3">Prepilin-type cleavage/methylation domain-containing protein</fullName>
    </submittedName>
</protein>
<dbReference type="InterPro" id="IPR011453">
    <property type="entry name" value="DUF1559"/>
</dbReference>
<feature type="domain" description="DUF1559" evidence="2">
    <location>
        <begin position="29"/>
        <end position="282"/>
    </location>
</feature>
<dbReference type="Pfam" id="PF07596">
    <property type="entry name" value="SBP_bac_10"/>
    <property type="match status" value="1"/>
</dbReference>
<dbReference type="RefSeq" id="WP_010034012.1">
    <property type="nucleotide sequence ID" value="NZ_CP025958.1"/>
</dbReference>
<dbReference type="Proteomes" id="UP000245802">
    <property type="component" value="Chromosome"/>
</dbReference>
<dbReference type="NCBIfam" id="TIGR02532">
    <property type="entry name" value="IV_pilin_GFxxxE"/>
    <property type="match status" value="1"/>
</dbReference>
<feature type="region of interest" description="Disordered" evidence="1">
    <location>
        <begin position="236"/>
        <end position="273"/>
    </location>
</feature>